<comment type="caution">
    <text evidence="1">The sequence shown here is derived from an EMBL/GenBank/DDBJ whole genome shotgun (WGS) entry which is preliminary data.</text>
</comment>
<sequence>MPESSADEMRAWFAQLRTRMPDREAQTLFDTYAEEALFGRRLIASDLQRLPAGSSILEVGAGAMLLSSQLTREGFKVTALEPTGSGFSHFERMREVVLESASEGGFAPTLCAIRAEQLRQPDTFAYGFSVNVMEHVDDVGATLERVAESLRPGATYRFTCANYLFPYEPHFNLPTLFSKKLTEKILGRRIFNSRRVSDPSGTWQSLNWITVPQVAGIVRRSNSMQAVFDRHMLVYAFERILSDPLFASRRSPLMCALITGMVKMRLHKLLSFIPASLQPIIDCRISKPHPRKPT</sequence>
<dbReference type="Gene3D" id="3.40.50.150">
    <property type="entry name" value="Vaccinia Virus protein VP39"/>
    <property type="match status" value="1"/>
</dbReference>
<dbReference type="RefSeq" id="WP_081263298.1">
    <property type="nucleotide sequence ID" value="NZ_LUCV01000058.1"/>
</dbReference>
<dbReference type="SUPFAM" id="SSF53335">
    <property type="entry name" value="S-adenosyl-L-methionine-dependent methyltransferases"/>
    <property type="match status" value="1"/>
</dbReference>
<dbReference type="AlphaFoldDB" id="A0A177S934"/>
<evidence type="ECO:0000313" key="1">
    <source>
        <dbReference type="EMBL" id="OAI83811.1"/>
    </source>
</evidence>
<evidence type="ECO:0008006" key="3">
    <source>
        <dbReference type="Google" id="ProtNLM"/>
    </source>
</evidence>
<organism evidence="1 2">
    <name type="scientific">Pseudomonas putida</name>
    <name type="common">Arthrobacter siderocapsulatus</name>
    <dbReference type="NCBI Taxonomy" id="303"/>
    <lineage>
        <taxon>Bacteria</taxon>
        <taxon>Pseudomonadati</taxon>
        <taxon>Pseudomonadota</taxon>
        <taxon>Gammaproteobacteria</taxon>
        <taxon>Pseudomonadales</taxon>
        <taxon>Pseudomonadaceae</taxon>
        <taxon>Pseudomonas</taxon>
    </lineage>
</organism>
<reference evidence="1 2" key="1">
    <citation type="submission" date="2016-03" db="EMBL/GenBank/DDBJ databases">
        <title>Draft Genome Assembly of Pseudomonas putida strain CBF10-2.</title>
        <authorList>
            <person name="Iyer R.S."/>
            <person name="Damania A."/>
        </authorList>
    </citation>
    <scope>NUCLEOTIDE SEQUENCE [LARGE SCALE GENOMIC DNA]</scope>
    <source>
        <strain evidence="1 2">CBF10-2</strain>
    </source>
</reference>
<proteinExistence type="predicted"/>
<dbReference type="Proteomes" id="UP000077752">
    <property type="component" value="Unassembled WGS sequence"/>
</dbReference>
<gene>
    <name evidence="1" type="ORF">AYO28_04420</name>
</gene>
<evidence type="ECO:0000313" key="2">
    <source>
        <dbReference type="Proteomes" id="UP000077752"/>
    </source>
</evidence>
<dbReference type="EMBL" id="LUCV01000058">
    <property type="protein sequence ID" value="OAI83811.1"/>
    <property type="molecule type" value="Genomic_DNA"/>
</dbReference>
<dbReference type="InterPro" id="IPR029063">
    <property type="entry name" value="SAM-dependent_MTases_sf"/>
</dbReference>
<name>A0A177S934_PSEPU</name>
<dbReference type="Pfam" id="PF13489">
    <property type="entry name" value="Methyltransf_23"/>
    <property type="match status" value="1"/>
</dbReference>
<accession>A0A177S934</accession>
<protein>
    <recommendedName>
        <fullName evidence="3">Class I SAM-dependent methyltransferase</fullName>
    </recommendedName>
</protein>